<protein>
    <submittedName>
        <fullName evidence="2">S-adenosyl-L-homocysteine hydrolase</fullName>
    </submittedName>
</protein>
<proteinExistence type="predicted"/>
<dbReference type="AlphaFoldDB" id="A0A2Z7B1H0"/>
<gene>
    <name evidence="2" type="ORF">F511_27047</name>
</gene>
<dbReference type="Proteomes" id="UP000250235">
    <property type="component" value="Unassembled WGS sequence"/>
</dbReference>
<dbReference type="EMBL" id="KV011882">
    <property type="protein sequence ID" value="KZV25352.1"/>
    <property type="molecule type" value="Genomic_DNA"/>
</dbReference>
<evidence type="ECO:0000313" key="3">
    <source>
        <dbReference type="Proteomes" id="UP000250235"/>
    </source>
</evidence>
<keyword evidence="3" id="KW-1185">Reference proteome</keyword>
<sequence length="112" mass="12442">MIVGNNKVFPGVQTLVRSSYLELVMVTSGQEVFLQEVSLQEVMVTSGQEVFLQELMVTSGQEVFLQKVSLQEVMVTLGQEVQRCSCRRFPTSDDGHLGARDVLKGKGPRVPR</sequence>
<reference evidence="2 3" key="1">
    <citation type="journal article" date="2015" name="Proc. Natl. Acad. Sci. U.S.A.">
        <title>The resurrection genome of Boea hygrometrica: A blueprint for survival of dehydration.</title>
        <authorList>
            <person name="Xiao L."/>
            <person name="Yang G."/>
            <person name="Zhang L."/>
            <person name="Yang X."/>
            <person name="Zhao S."/>
            <person name="Ji Z."/>
            <person name="Zhou Q."/>
            <person name="Hu M."/>
            <person name="Wang Y."/>
            <person name="Chen M."/>
            <person name="Xu Y."/>
            <person name="Jin H."/>
            <person name="Xiao X."/>
            <person name="Hu G."/>
            <person name="Bao F."/>
            <person name="Hu Y."/>
            <person name="Wan P."/>
            <person name="Li L."/>
            <person name="Deng X."/>
            <person name="Kuang T."/>
            <person name="Xiang C."/>
            <person name="Zhu J.K."/>
            <person name="Oliver M.J."/>
            <person name="He Y."/>
        </authorList>
    </citation>
    <scope>NUCLEOTIDE SEQUENCE [LARGE SCALE GENOMIC DNA]</scope>
    <source>
        <strain evidence="3">cv. XS01</strain>
    </source>
</reference>
<feature type="compositionally biased region" description="Basic and acidic residues" evidence="1">
    <location>
        <begin position="91"/>
        <end position="104"/>
    </location>
</feature>
<feature type="region of interest" description="Disordered" evidence="1">
    <location>
        <begin position="91"/>
        <end position="112"/>
    </location>
</feature>
<name>A0A2Z7B1H0_9LAMI</name>
<keyword evidence="2" id="KW-0378">Hydrolase</keyword>
<evidence type="ECO:0000313" key="2">
    <source>
        <dbReference type="EMBL" id="KZV25352.1"/>
    </source>
</evidence>
<evidence type="ECO:0000256" key="1">
    <source>
        <dbReference type="SAM" id="MobiDB-lite"/>
    </source>
</evidence>
<organism evidence="2 3">
    <name type="scientific">Dorcoceras hygrometricum</name>
    <dbReference type="NCBI Taxonomy" id="472368"/>
    <lineage>
        <taxon>Eukaryota</taxon>
        <taxon>Viridiplantae</taxon>
        <taxon>Streptophyta</taxon>
        <taxon>Embryophyta</taxon>
        <taxon>Tracheophyta</taxon>
        <taxon>Spermatophyta</taxon>
        <taxon>Magnoliopsida</taxon>
        <taxon>eudicotyledons</taxon>
        <taxon>Gunneridae</taxon>
        <taxon>Pentapetalae</taxon>
        <taxon>asterids</taxon>
        <taxon>lamiids</taxon>
        <taxon>Lamiales</taxon>
        <taxon>Gesneriaceae</taxon>
        <taxon>Didymocarpoideae</taxon>
        <taxon>Trichosporeae</taxon>
        <taxon>Loxocarpinae</taxon>
        <taxon>Dorcoceras</taxon>
    </lineage>
</organism>
<accession>A0A2Z7B1H0</accession>
<dbReference type="GO" id="GO:0016787">
    <property type="term" value="F:hydrolase activity"/>
    <property type="evidence" value="ECO:0007669"/>
    <property type="project" value="UniProtKB-KW"/>
</dbReference>